<evidence type="ECO:0000313" key="14">
    <source>
        <dbReference type="Proteomes" id="UP000234503"/>
    </source>
</evidence>
<feature type="binding site" evidence="11">
    <location>
        <position position="40"/>
    </location>
    <ligand>
        <name>ATP</name>
        <dbReference type="ChEBI" id="CHEBI:30616"/>
    </ligand>
</feature>
<dbReference type="SUPFAM" id="SSF110942">
    <property type="entry name" value="HSP90 C-terminal domain"/>
    <property type="match status" value="1"/>
</dbReference>
<feature type="binding site" evidence="11">
    <location>
        <position position="36"/>
    </location>
    <ligand>
        <name>ATP</name>
        <dbReference type="ChEBI" id="CHEBI:30616"/>
    </ligand>
</feature>
<dbReference type="FunFam" id="3.30.565.10:FF:000009">
    <property type="entry name" value="Molecular chaperone HtpG"/>
    <property type="match status" value="1"/>
</dbReference>
<reference evidence="13 14" key="1">
    <citation type="submission" date="2017-12" db="EMBL/GenBank/DDBJ databases">
        <title>Characterization of six clinical isolates of Enterochimera gen. nov., a novel genus of the Yersiniaciae family and the three species Enterochimera arupensis sp. nov., Enterochimera coloradensis sp. nov, and Enterochimera californica sp. nov.</title>
        <authorList>
            <person name="Rossi A."/>
            <person name="Fisher M."/>
        </authorList>
    </citation>
    <scope>NUCLEOTIDE SEQUENCE [LARGE SCALE GENOMIC DNA]</scope>
    <source>
        <strain evidence="14">2016-Iso4</strain>
    </source>
</reference>
<keyword evidence="3 10" id="KW-0963">Cytoplasm</keyword>
<evidence type="ECO:0000259" key="12">
    <source>
        <dbReference type="SMART" id="SM00387"/>
    </source>
</evidence>
<evidence type="ECO:0000256" key="9">
    <source>
        <dbReference type="ARBA" id="ARBA00070675"/>
    </source>
</evidence>
<dbReference type="FunFam" id="1.20.120.790:FF:000002">
    <property type="entry name" value="Molecular chaperone HtpG"/>
    <property type="match status" value="1"/>
</dbReference>
<dbReference type="GO" id="GO:0140662">
    <property type="term" value="F:ATP-dependent protein folding chaperone"/>
    <property type="evidence" value="ECO:0007669"/>
    <property type="project" value="InterPro"/>
</dbReference>
<evidence type="ECO:0000256" key="3">
    <source>
        <dbReference type="ARBA" id="ARBA00022490"/>
    </source>
</evidence>
<dbReference type="Gene3D" id="3.30.565.10">
    <property type="entry name" value="Histidine kinase-like ATPase, C-terminal domain"/>
    <property type="match status" value="1"/>
</dbReference>
<feature type="binding site" evidence="11">
    <location>
        <begin position="124"/>
        <end position="129"/>
    </location>
    <ligand>
        <name>ATP</name>
        <dbReference type="ChEBI" id="CHEBI:30616"/>
    </ligand>
</feature>
<proteinExistence type="inferred from homology"/>
<dbReference type="InterPro" id="IPR001404">
    <property type="entry name" value="Hsp90_fam"/>
</dbReference>
<feature type="region of interest" description="C" evidence="10">
    <location>
        <begin position="557"/>
        <end position="628"/>
    </location>
</feature>
<accession>A0A2N5EB08</accession>
<dbReference type="SUPFAM" id="SSF54211">
    <property type="entry name" value="Ribosomal protein S5 domain 2-like"/>
    <property type="match status" value="1"/>
</dbReference>
<dbReference type="Gene3D" id="3.30.230.80">
    <property type="match status" value="1"/>
</dbReference>
<gene>
    <name evidence="10" type="primary">htpG</name>
    <name evidence="13" type="ORF">CYR32_03635</name>
</gene>
<sequence>MSMKGQETRGFQSEVKQLLHLMIHSLYSNKEIFLRELISNASDAADKLRFRALSAPELYEGDGELRVRLSSDKEKRTLTLSDNGIGMRRDEVIDNLGTIAKSGTKSFLESLGSDQAKDSQLIGQFGVGFYSAFIVADKVTVRTRAAGASADEGVFWESAGEGDYTIADITKAERGTEITLHLREGEDEFLDDWRLRSIIGKYSDHIALPVEILSRTEGEGDEGSTESWEKINKAQALWTRSKSEVTEDEYKAFYKHIAHDFTDPLTWSHNRVEGKQEYTSLLYIPAQAPWDMWNRDHKHGLKLYVQRVFIMDDAEQFMPNYLRFVRGLIDSNDLPLNVSREILQDSRITQNLRGALTKRVLQMLEKLAKDDAEAYQTFWQQFGLVLKEGPAEDSANKESIAKLLRFATTQSDSAAQTVSLEEYVSRMVEGQEKIYYITADSYAAAKSSPHLELFRKKGIEVLLLSDRIDEWMMSYLTEFDGKPLQSVSKADEALDKLADEENEQQKEAEKALEPFVDRVKTLLGDRVKEVRLTHRLTDTPAIVTTGADEMTTQMAKLFAAAGQQAPEVKYIFELNPDHSLVKRASAVSEDEHFAEWVELLLDQALLAERGTLEDPNQFIRRMNQLLLA</sequence>
<dbReference type="Pfam" id="PF13589">
    <property type="entry name" value="HATPase_c_3"/>
    <property type="match status" value="1"/>
</dbReference>
<evidence type="ECO:0000256" key="10">
    <source>
        <dbReference type="HAMAP-Rule" id="MF_00505"/>
    </source>
</evidence>
<comment type="subcellular location">
    <subcellularLocation>
        <location evidence="1 10">Cytoplasm</location>
    </subcellularLocation>
</comment>
<dbReference type="InterPro" id="IPR037196">
    <property type="entry name" value="HSP90_C"/>
</dbReference>
<dbReference type="PROSITE" id="PS00298">
    <property type="entry name" value="HSP90"/>
    <property type="match status" value="1"/>
</dbReference>
<dbReference type="PANTHER" id="PTHR11528">
    <property type="entry name" value="HEAT SHOCK PROTEIN 90 FAMILY MEMBER"/>
    <property type="match status" value="1"/>
</dbReference>
<dbReference type="InterPro" id="IPR003594">
    <property type="entry name" value="HATPase_dom"/>
</dbReference>
<dbReference type="EMBL" id="PJZH01000002">
    <property type="protein sequence ID" value="PLR39323.1"/>
    <property type="molecule type" value="Genomic_DNA"/>
</dbReference>
<feature type="binding site" evidence="11">
    <location>
        <position position="101"/>
    </location>
    <ligand>
        <name>ATP</name>
        <dbReference type="ChEBI" id="CHEBI:30616"/>
    </ligand>
</feature>
<evidence type="ECO:0000256" key="6">
    <source>
        <dbReference type="ARBA" id="ARBA00023016"/>
    </source>
</evidence>
<dbReference type="InterPro" id="IPR036890">
    <property type="entry name" value="HATPase_C_sf"/>
</dbReference>
<name>A0A2N5EB08_9GAMM</name>
<dbReference type="AlphaFoldDB" id="A0A2N5EB08"/>
<dbReference type="InterPro" id="IPR020568">
    <property type="entry name" value="Ribosomal_Su5_D2-typ_SF"/>
</dbReference>
<feature type="binding site" evidence="11">
    <location>
        <position position="95"/>
    </location>
    <ligand>
        <name>ATP</name>
        <dbReference type="ChEBI" id="CHEBI:30616"/>
    </ligand>
</feature>
<feature type="region of interest" description="B" evidence="10">
    <location>
        <begin position="341"/>
        <end position="556"/>
    </location>
</feature>
<protein>
    <recommendedName>
        <fullName evidence="9 10">Chaperone protein HtpG</fullName>
    </recommendedName>
    <alternativeName>
        <fullName evidence="10">Heat shock protein HtpG</fullName>
    </alternativeName>
    <alternativeName>
        <fullName evidence="10">High temperature protein G</fullName>
    </alternativeName>
</protein>
<organism evidence="13 14">
    <name type="scientific">Chimaeribacter coloradensis</name>
    <dbReference type="NCBI Taxonomy" id="2060068"/>
    <lineage>
        <taxon>Bacteria</taxon>
        <taxon>Pseudomonadati</taxon>
        <taxon>Pseudomonadota</taxon>
        <taxon>Gammaproteobacteria</taxon>
        <taxon>Enterobacterales</taxon>
        <taxon>Yersiniaceae</taxon>
        <taxon>Chimaeribacter</taxon>
    </lineage>
</organism>
<feature type="binding site" evidence="11">
    <location>
        <position position="87"/>
    </location>
    <ligand>
        <name>ATP</name>
        <dbReference type="ChEBI" id="CHEBI:30616"/>
    </ligand>
</feature>
<comment type="caution">
    <text evidence="13">The sequence shown here is derived from an EMBL/GenBank/DDBJ whole genome shotgun (WGS) entry which is preliminary data.</text>
</comment>
<comment type="subunit">
    <text evidence="10">Homodimer.</text>
</comment>
<dbReference type="Gene3D" id="1.20.120.790">
    <property type="entry name" value="Heat shock protein 90, C-terminal domain"/>
    <property type="match status" value="1"/>
</dbReference>
<dbReference type="PIRSF" id="PIRSF002583">
    <property type="entry name" value="Hsp90"/>
    <property type="match status" value="1"/>
</dbReference>
<dbReference type="GO" id="GO:0051082">
    <property type="term" value="F:unfolded protein binding"/>
    <property type="evidence" value="ECO:0007669"/>
    <property type="project" value="UniProtKB-UniRule"/>
</dbReference>
<feature type="binding site" evidence="11">
    <location>
        <position position="340"/>
    </location>
    <ligand>
        <name>ATP</name>
        <dbReference type="ChEBI" id="CHEBI:30616"/>
    </ligand>
</feature>
<evidence type="ECO:0000256" key="1">
    <source>
        <dbReference type="ARBA" id="ARBA00004496"/>
    </source>
</evidence>
<evidence type="ECO:0000256" key="2">
    <source>
        <dbReference type="ARBA" id="ARBA00008239"/>
    </source>
</evidence>
<dbReference type="NCBIfam" id="NF003555">
    <property type="entry name" value="PRK05218.1"/>
    <property type="match status" value="1"/>
</dbReference>
<dbReference type="GO" id="GO:0005524">
    <property type="term" value="F:ATP binding"/>
    <property type="evidence" value="ECO:0007669"/>
    <property type="project" value="UniProtKB-UniRule"/>
</dbReference>
<feature type="region of interest" description="A; substrate-binding" evidence="10">
    <location>
        <begin position="1"/>
        <end position="340"/>
    </location>
</feature>
<dbReference type="PRINTS" id="PR00775">
    <property type="entry name" value="HEATSHOCK90"/>
</dbReference>
<feature type="binding site" evidence="11">
    <location>
        <begin position="102"/>
        <end position="103"/>
    </location>
    <ligand>
        <name>ATP</name>
        <dbReference type="ChEBI" id="CHEBI:30616"/>
    </ligand>
</feature>
<dbReference type="InterPro" id="IPR020575">
    <property type="entry name" value="Hsp90_N"/>
</dbReference>
<evidence type="ECO:0000256" key="8">
    <source>
        <dbReference type="ARBA" id="ARBA00058590"/>
    </source>
</evidence>
<dbReference type="GO" id="GO:0005737">
    <property type="term" value="C:cytoplasm"/>
    <property type="evidence" value="ECO:0007669"/>
    <property type="project" value="UniProtKB-SubCell"/>
</dbReference>
<dbReference type="Gene3D" id="3.40.50.11260">
    <property type="match status" value="1"/>
</dbReference>
<keyword evidence="7 10" id="KW-0143">Chaperone</keyword>
<dbReference type="CDD" id="cd16927">
    <property type="entry name" value="HATPase_Hsp90-like"/>
    <property type="match status" value="1"/>
</dbReference>
<feature type="binding site" evidence="11">
    <location>
        <position position="82"/>
    </location>
    <ligand>
        <name>ATP</name>
        <dbReference type="ChEBI" id="CHEBI:30616"/>
    </ligand>
</feature>
<keyword evidence="14" id="KW-1185">Reference proteome</keyword>
<dbReference type="FunFam" id="3.40.50.11260:FF:000002">
    <property type="entry name" value="Molecular chaperone HtpG"/>
    <property type="match status" value="1"/>
</dbReference>
<dbReference type="FunFam" id="3.30.230.80:FF:000002">
    <property type="entry name" value="Molecular chaperone HtpG"/>
    <property type="match status" value="1"/>
</dbReference>
<dbReference type="OrthoDB" id="9802640at2"/>
<comment type="similarity">
    <text evidence="2 10">Belongs to the heat shock protein 90 family.</text>
</comment>
<comment type="function">
    <text evidence="8 10">Molecular chaperone. Has ATPase activity.</text>
</comment>
<feature type="binding site" evidence="11">
    <location>
        <position position="176"/>
    </location>
    <ligand>
        <name>ATP</name>
        <dbReference type="ChEBI" id="CHEBI:30616"/>
    </ligand>
</feature>
<keyword evidence="6 10" id="KW-0346">Stress response</keyword>
<evidence type="ECO:0000256" key="5">
    <source>
        <dbReference type="ARBA" id="ARBA00022840"/>
    </source>
</evidence>
<dbReference type="HAMAP" id="MF_00505">
    <property type="entry name" value="HSP90"/>
    <property type="match status" value="1"/>
</dbReference>
<feature type="domain" description="Histidine kinase/HSP90-like ATPase" evidence="12">
    <location>
        <begin position="29"/>
        <end position="186"/>
    </location>
</feature>
<evidence type="ECO:0000313" key="13">
    <source>
        <dbReference type="EMBL" id="PLR39323.1"/>
    </source>
</evidence>
<keyword evidence="4 10" id="KW-0547">Nucleotide-binding</keyword>
<dbReference type="Proteomes" id="UP000234503">
    <property type="component" value="Unassembled WGS sequence"/>
</dbReference>
<evidence type="ECO:0000256" key="4">
    <source>
        <dbReference type="ARBA" id="ARBA00022741"/>
    </source>
</evidence>
<dbReference type="Pfam" id="PF00183">
    <property type="entry name" value="HSP90"/>
    <property type="match status" value="1"/>
</dbReference>
<dbReference type="SMART" id="SM00387">
    <property type="entry name" value="HATPase_c"/>
    <property type="match status" value="1"/>
</dbReference>
<dbReference type="InterPro" id="IPR019805">
    <property type="entry name" value="Heat_shock_protein_90_CS"/>
</dbReference>
<keyword evidence="5 10" id="KW-0067">ATP-binding</keyword>
<dbReference type="GO" id="GO:0016887">
    <property type="term" value="F:ATP hydrolysis activity"/>
    <property type="evidence" value="ECO:0007669"/>
    <property type="project" value="InterPro"/>
</dbReference>
<evidence type="ECO:0000256" key="7">
    <source>
        <dbReference type="ARBA" id="ARBA00023186"/>
    </source>
</evidence>
<dbReference type="SUPFAM" id="SSF55874">
    <property type="entry name" value="ATPase domain of HSP90 chaperone/DNA topoisomerase II/histidine kinase"/>
    <property type="match status" value="1"/>
</dbReference>
<evidence type="ECO:0000256" key="11">
    <source>
        <dbReference type="PIRSR" id="PIRSR002583-1"/>
    </source>
</evidence>